<dbReference type="InterPro" id="IPR049326">
    <property type="entry name" value="Rhodopsin_dom_fungi"/>
</dbReference>
<dbReference type="PANTHER" id="PTHR33048:SF47">
    <property type="entry name" value="INTEGRAL MEMBRANE PROTEIN-RELATED"/>
    <property type="match status" value="1"/>
</dbReference>
<evidence type="ECO:0000256" key="2">
    <source>
        <dbReference type="ARBA" id="ARBA00022692"/>
    </source>
</evidence>
<dbReference type="GO" id="GO:0016020">
    <property type="term" value="C:membrane"/>
    <property type="evidence" value="ECO:0007669"/>
    <property type="project" value="UniProtKB-SubCell"/>
</dbReference>
<dbReference type="OrthoDB" id="61113at2759"/>
<evidence type="ECO:0000259" key="8">
    <source>
        <dbReference type="Pfam" id="PF20684"/>
    </source>
</evidence>
<accession>A0A9W9D4L9</accession>
<evidence type="ECO:0000313" key="10">
    <source>
        <dbReference type="Proteomes" id="UP001140510"/>
    </source>
</evidence>
<feature type="transmembrane region" description="Helical" evidence="7">
    <location>
        <begin position="38"/>
        <end position="58"/>
    </location>
</feature>
<evidence type="ECO:0000256" key="6">
    <source>
        <dbReference type="SAM" id="MobiDB-lite"/>
    </source>
</evidence>
<comment type="similarity">
    <text evidence="5">Belongs to the SAT4 family.</text>
</comment>
<feature type="compositionally biased region" description="Basic and acidic residues" evidence="6">
    <location>
        <begin position="383"/>
        <end position="395"/>
    </location>
</feature>
<comment type="caution">
    <text evidence="9">The sequence shown here is derived from an EMBL/GenBank/DDBJ whole genome shotgun (WGS) entry which is preliminary data.</text>
</comment>
<feature type="region of interest" description="Disordered" evidence="6">
    <location>
        <begin position="372"/>
        <end position="395"/>
    </location>
</feature>
<evidence type="ECO:0000313" key="9">
    <source>
        <dbReference type="EMBL" id="KAJ4400500.1"/>
    </source>
</evidence>
<dbReference type="EMBL" id="JAPEVA010000088">
    <property type="protein sequence ID" value="KAJ4400500.1"/>
    <property type="molecule type" value="Genomic_DNA"/>
</dbReference>
<keyword evidence="10" id="KW-1185">Reference proteome</keyword>
<evidence type="ECO:0000256" key="7">
    <source>
        <dbReference type="SAM" id="Phobius"/>
    </source>
</evidence>
<dbReference type="Proteomes" id="UP001140510">
    <property type="component" value="Unassembled WGS sequence"/>
</dbReference>
<protein>
    <recommendedName>
        <fullName evidence="8">Rhodopsin domain-containing protein</fullName>
    </recommendedName>
</protein>
<organism evidence="9 10">
    <name type="scientific">Didymella pomorum</name>
    <dbReference type="NCBI Taxonomy" id="749634"/>
    <lineage>
        <taxon>Eukaryota</taxon>
        <taxon>Fungi</taxon>
        <taxon>Dikarya</taxon>
        <taxon>Ascomycota</taxon>
        <taxon>Pezizomycotina</taxon>
        <taxon>Dothideomycetes</taxon>
        <taxon>Pleosporomycetidae</taxon>
        <taxon>Pleosporales</taxon>
        <taxon>Pleosporineae</taxon>
        <taxon>Didymellaceae</taxon>
        <taxon>Didymella</taxon>
    </lineage>
</organism>
<proteinExistence type="inferred from homology"/>
<name>A0A9W9D4L9_9PLEO</name>
<evidence type="ECO:0000256" key="4">
    <source>
        <dbReference type="ARBA" id="ARBA00023136"/>
    </source>
</evidence>
<keyword evidence="3 7" id="KW-1133">Transmembrane helix</keyword>
<keyword evidence="4 7" id="KW-0472">Membrane</keyword>
<feature type="transmembrane region" description="Helical" evidence="7">
    <location>
        <begin position="113"/>
        <end position="135"/>
    </location>
</feature>
<dbReference type="InterPro" id="IPR052337">
    <property type="entry name" value="SAT4-like"/>
</dbReference>
<dbReference type="AlphaFoldDB" id="A0A9W9D4L9"/>
<comment type="subcellular location">
    <subcellularLocation>
        <location evidence="1">Membrane</location>
        <topology evidence="1">Multi-pass membrane protein</topology>
    </subcellularLocation>
</comment>
<evidence type="ECO:0000256" key="5">
    <source>
        <dbReference type="ARBA" id="ARBA00038359"/>
    </source>
</evidence>
<evidence type="ECO:0000256" key="3">
    <source>
        <dbReference type="ARBA" id="ARBA00022989"/>
    </source>
</evidence>
<keyword evidence="2 7" id="KW-0812">Transmembrane</keyword>
<evidence type="ECO:0000256" key="1">
    <source>
        <dbReference type="ARBA" id="ARBA00004141"/>
    </source>
</evidence>
<gene>
    <name evidence="9" type="ORF">N0V91_008652</name>
</gene>
<sequence length="395" mass="44620">MSAASASNTWGALLAEAFAKAPDPDERLPISNRPETVYGSTIPFLIVSWIAVFFRLWVRFRIVREPGWDDLLVVVAAVFNTGATITVCLSIQYGFGQHMLYLGMQKIETYLMLFYIAHNLYLTETAIIKISLLVQYLRIFKAGSMRWVCLTLLVIITLWGLAFTVMGWFSCAPVRGYWDRNVGAKCYGFGFSERDSFIAMFQAHSSSNMFFDFAVFATPLILFRTPHLQVKNVLAMGGVFTFGAVVVMISVWRLYSIVDHKAGLSPYPDFTWWTPISIILSCLEIDLAIICASMPIFWPVIEKQFTAIFVSHEIQVVETREEHGLAYELEHTKSRCGNRSLRSNSGTSTQELTNDAEDLLYKEPISVGIDPLSEEAQVQGPETKIEPGPKRKWEI</sequence>
<feature type="transmembrane region" description="Helical" evidence="7">
    <location>
        <begin position="197"/>
        <end position="221"/>
    </location>
</feature>
<feature type="transmembrane region" description="Helical" evidence="7">
    <location>
        <begin position="147"/>
        <end position="169"/>
    </location>
</feature>
<dbReference type="Pfam" id="PF20684">
    <property type="entry name" value="Fung_rhodopsin"/>
    <property type="match status" value="1"/>
</dbReference>
<dbReference type="PANTHER" id="PTHR33048">
    <property type="entry name" value="PTH11-LIKE INTEGRAL MEMBRANE PROTEIN (AFU_ORTHOLOGUE AFUA_5G11245)"/>
    <property type="match status" value="1"/>
</dbReference>
<feature type="domain" description="Rhodopsin" evidence="8">
    <location>
        <begin position="54"/>
        <end position="302"/>
    </location>
</feature>
<feature type="transmembrane region" description="Helical" evidence="7">
    <location>
        <begin position="70"/>
        <end position="93"/>
    </location>
</feature>
<reference evidence="9" key="1">
    <citation type="submission" date="2022-10" db="EMBL/GenBank/DDBJ databases">
        <title>Tapping the CABI collections for fungal endophytes: first genome assemblies for Collariella, Neodidymelliopsis, Ascochyta clinopodiicola, Didymella pomorum, Didymosphaeria variabile, Neocosmospora piperis and Neocucurbitaria cava.</title>
        <authorList>
            <person name="Hill R."/>
        </authorList>
    </citation>
    <scope>NUCLEOTIDE SEQUENCE</scope>
    <source>
        <strain evidence="9">IMI 355091</strain>
    </source>
</reference>
<feature type="transmembrane region" description="Helical" evidence="7">
    <location>
        <begin position="233"/>
        <end position="252"/>
    </location>
</feature>
<feature type="transmembrane region" description="Helical" evidence="7">
    <location>
        <begin position="272"/>
        <end position="298"/>
    </location>
</feature>